<dbReference type="GO" id="GO:0016020">
    <property type="term" value="C:membrane"/>
    <property type="evidence" value="ECO:0007669"/>
    <property type="project" value="UniProtKB-SubCell"/>
</dbReference>
<dbReference type="Gene3D" id="3.90.550.50">
    <property type="match status" value="1"/>
</dbReference>
<organism evidence="14 15">
    <name type="scientific">Opisthorchis viverrini</name>
    <name type="common">Southeast Asian liver fluke</name>
    <dbReference type="NCBI Taxonomy" id="6198"/>
    <lineage>
        <taxon>Eukaryota</taxon>
        <taxon>Metazoa</taxon>
        <taxon>Spiralia</taxon>
        <taxon>Lophotrochozoa</taxon>
        <taxon>Platyhelminthes</taxon>
        <taxon>Trematoda</taxon>
        <taxon>Digenea</taxon>
        <taxon>Opisthorchiida</taxon>
        <taxon>Opisthorchiata</taxon>
        <taxon>Opisthorchiidae</taxon>
        <taxon>Opisthorchis</taxon>
    </lineage>
</organism>
<comment type="subcellular location">
    <subcellularLocation>
        <location evidence="1">Membrane</location>
        <topology evidence="1">Single-pass type II membrane protein</topology>
    </subcellularLocation>
</comment>
<dbReference type="EC" id="2.4.1.122" evidence="4"/>
<keyword evidence="8" id="KW-0547">Nucleotide-binding</keyword>
<gene>
    <name evidence="14" type="ORF">T265_09722</name>
</gene>
<dbReference type="Pfam" id="PF02434">
    <property type="entry name" value="Fringe"/>
    <property type="match status" value="1"/>
</dbReference>
<dbReference type="OrthoDB" id="414175at2759"/>
<keyword evidence="11 12" id="KW-0472">Membrane</keyword>
<dbReference type="PANTHER" id="PTHR23033:SF14">
    <property type="entry name" value="GLYCOPROTEIN-N-ACETYLGALACTOSAMINE 3-BETA-GALACTOSYLTRANSFERASE 1-RELATED"/>
    <property type="match status" value="1"/>
</dbReference>
<keyword evidence="10 12" id="KW-1133">Transmembrane helix</keyword>
<dbReference type="PANTHER" id="PTHR23033">
    <property type="entry name" value="BETA1,3-GALACTOSYLTRANSFERASE"/>
    <property type="match status" value="1"/>
</dbReference>
<reference evidence="14 15" key="1">
    <citation type="submission" date="2013-11" db="EMBL/GenBank/DDBJ databases">
        <title>Opisthorchis viverrini - life in the bile duct.</title>
        <authorList>
            <person name="Young N.D."/>
            <person name="Nagarajan N."/>
            <person name="Lin S.J."/>
            <person name="Korhonen P.K."/>
            <person name="Jex A.R."/>
            <person name="Hall R.S."/>
            <person name="Safavi-Hemami H."/>
            <person name="Kaewkong W."/>
            <person name="Bertrand D."/>
            <person name="Gao S."/>
            <person name="Seet Q."/>
            <person name="Wongkham S."/>
            <person name="Teh B.T."/>
            <person name="Wongkham C."/>
            <person name="Intapan P.M."/>
            <person name="Maleewong W."/>
            <person name="Yang X."/>
            <person name="Hu M."/>
            <person name="Wang Z."/>
            <person name="Hofmann A."/>
            <person name="Sternberg P.W."/>
            <person name="Tan P."/>
            <person name="Wang J."/>
            <person name="Gasser R.B."/>
        </authorList>
    </citation>
    <scope>NUCLEOTIDE SEQUENCE [LARGE SCALE GENOMIC DNA]</scope>
</reference>
<evidence type="ECO:0000256" key="1">
    <source>
        <dbReference type="ARBA" id="ARBA00004606"/>
    </source>
</evidence>
<evidence type="ECO:0000256" key="8">
    <source>
        <dbReference type="ARBA" id="ARBA00022741"/>
    </source>
</evidence>
<evidence type="ECO:0000256" key="10">
    <source>
        <dbReference type="ARBA" id="ARBA00022989"/>
    </source>
</evidence>
<keyword evidence="15" id="KW-1185">Reference proteome</keyword>
<evidence type="ECO:0000256" key="2">
    <source>
        <dbReference type="ARBA" id="ARBA00004922"/>
    </source>
</evidence>
<dbReference type="AlphaFoldDB" id="A0A075A3Z4"/>
<evidence type="ECO:0000256" key="5">
    <source>
        <dbReference type="ARBA" id="ARBA00022676"/>
    </source>
</evidence>
<dbReference type="GO" id="GO:0000166">
    <property type="term" value="F:nucleotide binding"/>
    <property type="evidence" value="ECO:0007669"/>
    <property type="project" value="UniProtKB-KW"/>
</dbReference>
<name>A0A075A3Z4_OPIVI</name>
<dbReference type="InterPro" id="IPR003378">
    <property type="entry name" value="Fringe-like_glycosylTrfase"/>
</dbReference>
<protein>
    <recommendedName>
        <fullName evidence="4">N-acetylgalactosaminide beta-1,3-galactosyltransferase</fullName>
        <ecNumber evidence="4">2.4.1.122</ecNumber>
    </recommendedName>
</protein>
<dbReference type="GO" id="GO:0016263">
    <property type="term" value="F:glycoprotein-N-acetylgalactosamine 3-beta-galactosyltransferase activity"/>
    <property type="evidence" value="ECO:0007669"/>
    <property type="project" value="UniProtKB-EC"/>
</dbReference>
<sequence>MLCRLRCARHLSAMCNAQPRCFLPRSRQIFCLAVGVMCALFISAIRRYPFVIILDCDQIHRQSFVKLRRQNASDHNVTILCYINTHPSNYAHRAIHSRYTWARRCDKFFFTSTKDYPDLPVLKIDLEVPEIKQHLWVKMRKILREVYEFADQYDFFLKADDDAYVNMASLREALLEHSPDELFMTGFRWPSVRQNGFFSGGPGYLLSRSALKHIVEEAIDKHPKCPTTDEAKEDVKMSICGEAVGVELVDKFAETGKSIFYPYDIMDYFDTIKKATRGGILQAYKKNDPYLRRIHLGLSRRHISFHYVDKDTQYIIEFLSFFLRPVGL</sequence>
<comment type="similarity">
    <text evidence="3">Belongs to the glycosyltransferase 31 family. Beta3-Gal-T subfamily.</text>
</comment>
<dbReference type="KEGG" id="ovi:T265_09722"/>
<evidence type="ECO:0000313" key="14">
    <source>
        <dbReference type="EMBL" id="KER22104.1"/>
    </source>
</evidence>
<evidence type="ECO:0000259" key="13">
    <source>
        <dbReference type="Pfam" id="PF02434"/>
    </source>
</evidence>
<evidence type="ECO:0000256" key="12">
    <source>
        <dbReference type="SAM" id="Phobius"/>
    </source>
</evidence>
<feature type="transmembrane region" description="Helical" evidence="12">
    <location>
        <begin position="29"/>
        <end position="48"/>
    </location>
</feature>
<comment type="pathway">
    <text evidence="2">Protein modification; protein glycosylation.</text>
</comment>
<dbReference type="STRING" id="6198.A0A075A3Z4"/>
<evidence type="ECO:0000256" key="3">
    <source>
        <dbReference type="ARBA" id="ARBA00006462"/>
    </source>
</evidence>
<evidence type="ECO:0000256" key="11">
    <source>
        <dbReference type="ARBA" id="ARBA00023136"/>
    </source>
</evidence>
<evidence type="ECO:0000256" key="4">
    <source>
        <dbReference type="ARBA" id="ARBA00012557"/>
    </source>
</evidence>
<keyword evidence="5" id="KW-0328">Glycosyltransferase</keyword>
<evidence type="ECO:0000256" key="9">
    <source>
        <dbReference type="ARBA" id="ARBA00022968"/>
    </source>
</evidence>
<dbReference type="GeneID" id="20323890"/>
<dbReference type="RefSeq" id="XP_009174149.1">
    <property type="nucleotide sequence ID" value="XM_009175885.1"/>
</dbReference>
<feature type="domain" description="Fringe-like glycosyltransferase" evidence="13">
    <location>
        <begin position="99"/>
        <end position="249"/>
    </location>
</feature>
<keyword evidence="6" id="KW-0808">Transferase</keyword>
<evidence type="ECO:0000256" key="6">
    <source>
        <dbReference type="ARBA" id="ARBA00022679"/>
    </source>
</evidence>
<dbReference type="Proteomes" id="UP000054324">
    <property type="component" value="Unassembled WGS sequence"/>
</dbReference>
<dbReference type="InterPro" id="IPR026050">
    <property type="entry name" value="C1GALT1/C1GALT1_chp1"/>
</dbReference>
<keyword evidence="7 12" id="KW-0812">Transmembrane</keyword>
<evidence type="ECO:0000313" key="15">
    <source>
        <dbReference type="Proteomes" id="UP000054324"/>
    </source>
</evidence>
<proteinExistence type="inferred from homology"/>
<dbReference type="EMBL" id="KL596919">
    <property type="protein sequence ID" value="KER22104.1"/>
    <property type="molecule type" value="Genomic_DNA"/>
</dbReference>
<accession>A0A075A3Z4</accession>
<keyword evidence="9" id="KW-0735">Signal-anchor</keyword>
<dbReference type="CTD" id="20323890"/>
<evidence type="ECO:0000256" key="7">
    <source>
        <dbReference type="ARBA" id="ARBA00022692"/>
    </source>
</evidence>